<dbReference type="RefSeq" id="WP_263071858.1">
    <property type="nucleotide sequence ID" value="NZ_JAOUSF010000001.1"/>
</dbReference>
<dbReference type="Proteomes" id="UP001209318">
    <property type="component" value="Unassembled WGS sequence"/>
</dbReference>
<keyword evidence="3" id="KW-1185">Reference proteome</keyword>
<feature type="domain" description="Glycoamylase-like" evidence="1">
    <location>
        <begin position="171"/>
        <end position="385"/>
    </location>
</feature>
<accession>A0AAE3ITU8</accession>
<name>A0AAE3ITU8_9BACI</name>
<dbReference type="Pfam" id="PF10091">
    <property type="entry name" value="Glycoamylase"/>
    <property type="match status" value="1"/>
</dbReference>
<proteinExistence type="predicted"/>
<dbReference type="AlphaFoldDB" id="A0AAE3ITU8"/>
<comment type="caution">
    <text evidence="2">The sequence shown here is derived from an EMBL/GenBank/DDBJ whole genome shotgun (WGS) entry which is preliminary data.</text>
</comment>
<dbReference type="Gene3D" id="1.50.10.140">
    <property type="match status" value="1"/>
</dbReference>
<evidence type="ECO:0000313" key="2">
    <source>
        <dbReference type="EMBL" id="MCU9612674.1"/>
    </source>
</evidence>
<organism evidence="2 3">
    <name type="scientific">Perspicuibacillus lycopersici</name>
    <dbReference type="NCBI Taxonomy" id="1325689"/>
    <lineage>
        <taxon>Bacteria</taxon>
        <taxon>Bacillati</taxon>
        <taxon>Bacillota</taxon>
        <taxon>Bacilli</taxon>
        <taxon>Bacillales</taxon>
        <taxon>Bacillaceae</taxon>
        <taxon>Perspicuibacillus</taxon>
    </lineage>
</organism>
<dbReference type="InterPro" id="IPR019282">
    <property type="entry name" value="Glycoamylase-like_cons_dom"/>
</dbReference>
<dbReference type="EMBL" id="JAOUSF010000001">
    <property type="protein sequence ID" value="MCU9612674.1"/>
    <property type="molecule type" value="Genomic_DNA"/>
</dbReference>
<sequence>MAKTKVLDLEAKGCFDFFWNEANSDSNSPGYGLILDQSGNKKVASSASVGFGLAAIVIGIERNWITYDEGYVRAKGTLETCLNNVEHDSGFLYHFLNIQTAKKNETFYDCASIIDTTLFINGAIVAAEYFGGEIKELVDQLYTRMDWTVYYDKDVNQYYMGYTKERGGFGHWDTYAEQMTQYVLGVASPTHPVPVKIYEGFERKVGSYGPYEFINSPGGALFVHQFSHAFIDFRNLLDSDGIDWFANSVKASLANRQYCIDNPNGLKTYHENSWGLTACASPNGYIVPGGPPFYPNVTPPNEGTVPPAGAAGSIVFTPEESIAALNYFYENHPQLWGEYGFQDAYNLDVEPEWYANHVIGIDKGITLLMIENYQSGLIWDLYMKNKYVKKGIELLNWKEK</sequence>
<protein>
    <recommendedName>
        <fullName evidence="1">Glycoamylase-like domain-containing protein</fullName>
    </recommendedName>
</protein>
<evidence type="ECO:0000259" key="1">
    <source>
        <dbReference type="Pfam" id="PF10091"/>
    </source>
</evidence>
<gene>
    <name evidence="2" type="ORF">OEV98_03730</name>
</gene>
<reference evidence="2" key="1">
    <citation type="submission" date="2022-10" db="EMBL/GenBank/DDBJ databases">
        <title>Description of Fervidibacillus gen. nov. in the family Fervidibacillaceae fam. nov. with two species, Fervidibacillus albus sp. nov., and Fervidibacillus halotolerans sp. nov., isolated from tidal flat sediments.</title>
        <authorList>
            <person name="Kwon K.K."/>
            <person name="Yang S.-H."/>
        </authorList>
    </citation>
    <scope>NUCLEOTIDE SEQUENCE</scope>
    <source>
        <strain evidence="2">JCM 19140</strain>
    </source>
</reference>
<evidence type="ECO:0000313" key="3">
    <source>
        <dbReference type="Proteomes" id="UP001209318"/>
    </source>
</evidence>